<comment type="similarity">
    <text evidence="2">Belongs to the RmuC family.</text>
</comment>
<dbReference type="Pfam" id="PF02646">
    <property type="entry name" value="RmuC"/>
    <property type="match status" value="1"/>
</dbReference>
<dbReference type="InterPro" id="IPR003798">
    <property type="entry name" value="DNA_recombination_RmuC"/>
</dbReference>
<dbReference type="GO" id="GO:0006310">
    <property type="term" value="P:DNA recombination"/>
    <property type="evidence" value="ECO:0007669"/>
    <property type="project" value="UniProtKB-KW"/>
</dbReference>
<keyword evidence="4" id="KW-0233">DNA recombination</keyword>
<dbReference type="AlphaFoldDB" id="A0A1F5WFT1"/>
<dbReference type="Proteomes" id="UP000178406">
    <property type="component" value="Unassembled WGS sequence"/>
</dbReference>
<name>A0A1F5WFT1_9BACT</name>
<reference evidence="6 7" key="1">
    <citation type="journal article" date="2016" name="Nat. Commun.">
        <title>Thousands of microbial genomes shed light on interconnected biogeochemical processes in an aquifer system.</title>
        <authorList>
            <person name="Anantharaman K."/>
            <person name="Brown C.T."/>
            <person name="Hug L.A."/>
            <person name="Sharon I."/>
            <person name="Castelle C.J."/>
            <person name="Probst A.J."/>
            <person name="Thomas B.C."/>
            <person name="Singh A."/>
            <person name="Wilkins M.J."/>
            <person name="Karaoz U."/>
            <person name="Brodie E.L."/>
            <person name="Williams K.H."/>
            <person name="Hubbard S.S."/>
            <person name="Banfield J.F."/>
        </authorList>
    </citation>
    <scope>NUCLEOTIDE SEQUENCE [LARGE SCALE GENOMIC DNA]</scope>
</reference>
<evidence type="ECO:0000256" key="3">
    <source>
        <dbReference type="ARBA" id="ARBA00023054"/>
    </source>
</evidence>
<evidence type="ECO:0008006" key="8">
    <source>
        <dbReference type="Google" id="ProtNLM"/>
    </source>
</evidence>
<sequence length="357" mass="40398">MHMDAILIVVISAMSIVVVIYFVSRKRSALNDAGHGMMMLQNQLSELTRAVDQKLGSVDQKVLESARAMQQQMQQQFGESTRIIREITQELVRVGEGQKQVMTVTEQLQNLQDILKNPKQRGVLGEYFLETVLKNVLPPSSYQMQYSFSNKVIVDAVVFVDKRIIPIDSKFSLENYNRILEARDATEKKRYEAAFINDLKTRIDETSKYVKPEEGTMDFAFMFIPSEAVYYDLLINKVGAVTDDTKNLIHYAGQKKVIIVSPTSFLAYLQTVLQGLKNQKISEQAKEIIKQVENLGRHLGTYEDYMQKLGKNLGAAVSMYNNAYKEFGKIDKDVVRITGGTAGFAEPVALEKPEEVV</sequence>
<feature type="transmembrane region" description="Helical" evidence="5">
    <location>
        <begin position="6"/>
        <end position="23"/>
    </location>
</feature>
<comment type="caution">
    <text evidence="6">The sequence shown here is derived from an EMBL/GenBank/DDBJ whole genome shotgun (WGS) entry which is preliminary data.</text>
</comment>
<protein>
    <recommendedName>
        <fullName evidence="8">DNA recombination protein RmuC</fullName>
    </recommendedName>
</protein>
<dbReference type="PANTHER" id="PTHR30563">
    <property type="entry name" value="DNA RECOMBINATION PROTEIN RMUC"/>
    <property type="match status" value="1"/>
</dbReference>
<keyword evidence="5" id="KW-1133">Transmembrane helix</keyword>
<gene>
    <name evidence="6" type="ORF">A3J56_01300</name>
</gene>
<evidence type="ECO:0000256" key="5">
    <source>
        <dbReference type="SAM" id="Phobius"/>
    </source>
</evidence>
<accession>A0A1F5WFT1</accession>
<keyword evidence="5" id="KW-0812">Transmembrane</keyword>
<dbReference type="STRING" id="1798338.A3J56_01300"/>
<comment type="function">
    <text evidence="1">Involved in DNA recombination.</text>
</comment>
<evidence type="ECO:0000256" key="4">
    <source>
        <dbReference type="ARBA" id="ARBA00023172"/>
    </source>
</evidence>
<evidence type="ECO:0000313" key="7">
    <source>
        <dbReference type="Proteomes" id="UP000178406"/>
    </source>
</evidence>
<dbReference type="EMBL" id="MFHQ01000014">
    <property type="protein sequence ID" value="OGF74569.1"/>
    <property type="molecule type" value="Genomic_DNA"/>
</dbReference>
<evidence type="ECO:0000256" key="2">
    <source>
        <dbReference type="ARBA" id="ARBA00009840"/>
    </source>
</evidence>
<evidence type="ECO:0000313" key="6">
    <source>
        <dbReference type="EMBL" id="OGF74569.1"/>
    </source>
</evidence>
<proteinExistence type="inferred from homology"/>
<keyword evidence="5" id="KW-0472">Membrane</keyword>
<keyword evidence="3" id="KW-0175">Coiled coil</keyword>
<evidence type="ECO:0000256" key="1">
    <source>
        <dbReference type="ARBA" id="ARBA00003416"/>
    </source>
</evidence>
<organism evidence="6 7">
    <name type="scientific">Candidatus Giovannonibacteria bacterium RIFCSPHIGHO2_02_FULL_46_20</name>
    <dbReference type="NCBI Taxonomy" id="1798338"/>
    <lineage>
        <taxon>Bacteria</taxon>
        <taxon>Candidatus Giovannoniibacteriota</taxon>
    </lineage>
</organism>
<dbReference type="PANTHER" id="PTHR30563:SF0">
    <property type="entry name" value="DNA RECOMBINATION PROTEIN RMUC"/>
    <property type="match status" value="1"/>
</dbReference>